<dbReference type="GO" id="GO:0003677">
    <property type="term" value="F:DNA binding"/>
    <property type="evidence" value="ECO:0007669"/>
    <property type="project" value="InterPro"/>
</dbReference>
<dbReference type="AlphaFoldDB" id="A0A3N0YPR5"/>
<proteinExistence type="predicted"/>
<dbReference type="InterPro" id="IPR004210">
    <property type="entry name" value="BESS_motif"/>
</dbReference>
<feature type="domain" description="BESS" evidence="4">
    <location>
        <begin position="368"/>
        <end position="407"/>
    </location>
</feature>
<evidence type="ECO:0000256" key="2">
    <source>
        <dbReference type="SAM" id="MobiDB-lite"/>
    </source>
</evidence>
<dbReference type="PANTHER" id="PTHR12243">
    <property type="entry name" value="MADF DOMAIN TRANSCRIPTION FACTOR"/>
    <property type="match status" value="1"/>
</dbReference>
<reference evidence="5 6" key="1">
    <citation type="submission" date="2018-10" db="EMBL/GenBank/DDBJ databases">
        <title>Genome assembly for a Yunnan-Guizhou Plateau 3E fish, Anabarilius grahami (Regan), and its evolutionary and genetic applications.</title>
        <authorList>
            <person name="Jiang W."/>
        </authorList>
    </citation>
    <scope>NUCLEOTIDE SEQUENCE [LARGE SCALE GENOMIC DNA]</scope>
    <source>
        <strain evidence="5">AG-KIZ</strain>
        <tissue evidence="5">Muscle</tissue>
    </source>
</reference>
<feature type="domain" description="MADF" evidence="3">
    <location>
        <begin position="166"/>
        <end position="256"/>
    </location>
</feature>
<dbReference type="PANTHER" id="PTHR12243:SF48">
    <property type="entry name" value="MADF DOMAIN-CONTAINING PROTEIN"/>
    <property type="match status" value="1"/>
</dbReference>
<dbReference type="InterPro" id="IPR039353">
    <property type="entry name" value="TF_Adf1"/>
</dbReference>
<comment type="subcellular location">
    <subcellularLocation>
        <location evidence="1">Nucleus</location>
    </subcellularLocation>
</comment>
<dbReference type="GO" id="GO:0006357">
    <property type="term" value="P:regulation of transcription by RNA polymerase II"/>
    <property type="evidence" value="ECO:0007669"/>
    <property type="project" value="TreeGrafter"/>
</dbReference>
<feature type="region of interest" description="Disordered" evidence="2">
    <location>
        <begin position="57"/>
        <end position="99"/>
    </location>
</feature>
<keyword evidence="1" id="KW-0539">Nucleus</keyword>
<dbReference type="OrthoDB" id="5803771at2759"/>
<dbReference type="InterPro" id="IPR006578">
    <property type="entry name" value="MADF-dom"/>
</dbReference>
<dbReference type="EMBL" id="RJVU01031529">
    <property type="protein sequence ID" value="ROL48212.1"/>
    <property type="molecule type" value="Genomic_DNA"/>
</dbReference>
<dbReference type="Proteomes" id="UP000281406">
    <property type="component" value="Unassembled WGS sequence"/>
</dbReference>
<dbReference type="Pfam" id="PF02944">
    <property type="entry name" value="BESS"/>
    <property type="match status" value="1"/>
</dbReference>
<feature type="region of interest" description="Disordered" evidence="2">
    <location>
        <begin position="255"/>
        <end position="370"/>
    </location>
</feature>
<feature type="compositionally biased region" description="Basic and acidic residues" evidence="2">
    <location>
        <begin position="265"/>
        <end position="281"/>
    </location>
</feature>
<dbReference type="SMART" id="SM00595">
    <property type="entry name" value="MADF"/>
    <property type="match status" value="1"/>
</dbReference>
<sequence>MPRLPRQSLAIPCQSLVMSRLPRQSLTIPRRSLAMPRLPHLPCQSLVKPRLQAPVAAELGPPLNHGPGPPVHQDPTLHGPGPPTLHAPDPPLLCPGPPMPHGPGPPLSCPGLCPVPLHGPGPPSLHQDRLHSTTLLDWPYRSALHDVTKVWTLRKSTSPECAIWDRAIVAVCGHPELYDVSSYFYRDSNKKDLAWKRISEEIGQSEDLCRKRWKSLRDTYLKERRKETEKRSGSAAESAKRWKYSAVLSFLDPFVSPGETSGNMESRDRDEQTTGYDHPDQAEAAGLSETGEPTDFLECSEPGSPPPEPESPMPEPAAASPAQAGPSSAAAAVPTVPPSRRRRRPREESIFEKELLSALRSRPQPPPCSEDEHFLLSLLPSLQKLPPQTKEFVKFQMHKLIYESSTVVLNLETLDPTE</sequence>
<feature type="compositionally biased region" description="Pro residues" evidence="2">
    <location>
        <begin position="303"/>
        <end position="315"/>
    </location>
</feature>
<feature type="compositionally biased region" description="Basic and acidic residues" evidence="2">
    <location>
        <begin position="345"/>
        <end position="355"/>
    </location>
</feature>
<name>A0A3N0YPR5_ANAGA</name>
<feature type="compositionally biased region" description="Pro residues" evidence="2">
    <location>
        <begin position="80"/>
        <end position="99"/>
    </location>
</feature>
<comment type="caution">
    <text evidence="5">The sequence shown here is derived from an EMBL/GenBank/DDBJ whole genome shotgun (WGS) entry which is preliminary data.</text>
</comment>
<evidence type="ECO:0000259" key="3">
    <source>
        <dbReference type="PROSITE" id="PS51029"/>
    </source>
</evidence>
<dbReference type="GO" id="GO:0005667">
    <property type="term" value="C:transcription regulator complex"/>
    <property type="evidence" value="ECO:0007669"/>
    <property type="project" value="TreeGrafter"/>
</dbReference>
<evidence type="ECO:0000256" key="1">
    <source>
        <dbReference type="PROSITE-ProRule" id="PRU00371"/>
    </source>
</evidence>
<dbReference type="Pfam" id="PF10545">
    <property type="entry name" value="MADF_DNA_bdg"/>
    <property type="match status" value="1"/>
</dbReference>
<gene>
    <name evidence="5" type="ORF">DPX16_1649</name>
</gene>
<dbReference type="GO" id="GO:0005634">
    <property type="term" value="C:nucleus"/>
    <property type="evidence" value="ECO:0007669"/>
    <property type="project" value="UniProtKB-SubCell"/>
</dbReference>
<accession>A0A3N0YPR5</accession>
<evidence type="ECO:0000313" key="5">
    <source>
        <dbReference type="EMBL" id="ROL48212.1"/>
    </source>
</evidence>
<organism evidence="5 6">
    <name type="scientific">Anabarilius grahami</name>
    <name type="common">Kanglang fish</name>
    <name type="synonym">Barilius grahami</name>
    <dbReference type="NCBI Taxonomy" id="495550"/>
    <lineage>
        <taxon>Eukaryota</taxon>
        <taxon>Metazoa</taxon>
        <taxon>Chordata</taxon>
        <taxon>Craniata</taxon>
        <taxon>Vertebrata</taxon>
        <taxon>Euteleostomi</taxon>
        <taxon>Actinopterygii</taxon>
        <taxon>Neopterygii</taxon>
        <taxon>Teleostei</taxon>
        <taxon>Ostariophysi</taxon>
        <taxon>Cypriniformes</taxon>
        <taxon>Xenocyprididae</taxon>
        <taxon>Xenocypridinae</taxon>
        <taxon>Xenocypridinae incertae sedis</taxon>
        <taxon>Anabarilius</taxon>
    </lineage>
</organism>
<dbReference type="PROSITE" id="PS51029">
    <property type="entry name" value="MADF"/>
    <property type="match status" value="1"/>
</dbReference>
<evidence type="ECO:0000313" key="6">
    <source>
        <dbReference type="Proteomes" id="UP000281406"/>
    </source>
</evidence>
<keyword evidence="6" id="KW-1185">Reference proteome</keyword>
<evidence type="ECO:0000259" key="4">
    <source>
        <dbReference type="PROSITE" id="PS51031"/>
    </source>
</evidence>
<dbReference type="PROSITE" id="PS51031">
    <property type="entry name" value="BESS"/>
    <property type="match status" value="1"/>
</dbReference>
<feature type="compositionally biased region" description="Low complexity" evidence="2">
    <location>
        <begin position="316"/>
        <end position="334"/>
    </location>
</feature>
<protein>
    <submittedName>
        <fullName evidence="5">Transcription factor Adf-1</fullName>
    </submittedName>
</protein>